<dbReference type="InterPro" id="IPR036652">
    <property type="entry name" value="YjeF_N_dom_sf"/>
</dbReference>
<keyword evidence="2" id="KW-0413">Isomerase</keyword>
<accession>A0A6I2FAW1</accession>
<dbReference type="Proteomes" id="UP000431080">
    <property type="component" value="Unassembled WGS sequence"/>
</dbReference>
<reference evidence="2 3" key="1">
    <citation type="submission" date="2019-10" db="EMBL/GenBank/DDBJ databases">
        <authorList>
            <person name="Nie G."/>
            <person name="Ming H."/>
            <person name="Yi B."/>
        </authorList>
    </citation>
    <scope>NUCLEOTIDE SEQUENCE [LARGE SCALE GENOMIC DNA]</scope>
    <source>
        <strain evidence="2 3">CFH 90414</strain>
    </source>
</reference>
<dbReference type="Gene3D" id="3.40.50.10260">
    <property type="entry name" value="YjeF N-terminal domain"/>
    <property type="match status" value="1"/>
</dbReference>
<evidence type="ECO:0000313" key="3">
    <source>
        <dbReference type="Proteomes" id="UP000431080"/>
    </source>
</evidence>
<dbReference type="EC" id="5.1.99.6" evidence="2"/>
<dbReference type="NCBIfam" id="TIGR00197">
    <property type="entry name" value="yjeF_nterm"/>
    <property type="match status" value="1"/>
</dbReference>
<dbReference type="AlphaFoldDB" id="A0A6I2FAW1"/>
<dbReference type="EMBL" id="WJIF01000018">
    <property type="protein sequence ID" value="MRG61779.1"/>
    <property type="molecule type" value="Genomic_DNA"/>
</dbReference>
<feature type="domain" description="YjeF N-terminal" evidence="1">
    <location>
        <begin position="1"/>
        <end position="207"/>
    </location>
</feature>
<gene>
    <name evidence="2" type="ORF">GE115_18135</name>
</gene>
<keyword evidence="3" id="KW-1185">Reference proteome</keyword>
<protein>
    <submittedName>
        <fullName evidence="2">NAD(P)H-hydrate epimerase</fullName>
        <ecNumber evidence="2">5.1.99.6</ecNumber>
    </submittedName>
</protein>
<sequence length="215" mass="21524">MRRAAAALAASIRRELLASDASAGPVLVLAGTGDNGGDALFAAAELAADGVEVDVVPTGSRMHPAAAAAVRAAGARVWDAGGEADTGAGEDTAADPAFAQVAERAVLVVDGILGTGTSSDPALRGRARELVERLMPVVARTRATVVAVDLPSGIHPDDGSVPDPTVLRADVTVTFGAAKAGLLIEPGADLAGRVEVVDLGLGRELARMTPLVERA</sequence>
<dbReference type="InterPro" id="IPR004443">
    <property type="entry name" value="YjeF_N_dom"/>
</dbReference>
<proteinExistence type="predicted"/>
<organism evidence="2 3">
    <name type="scientific">Agromyces agglutinans</name>
    <dbReference type="NCBI Taxonomy" id="2662258"/>
    <lineage>
        <taxon>Bacteria</taxon>
        <taxon>Bacillati</taxon>
        <taxon>Actinomycetota</taxon>
        <taxon>Actinomycetes</taxon>
        <taxon>Micrococcales</taxon>
        <taxon>Microbacteriaceae</taxon>
        <taxon>Agromyces</taxon>
    </lineage>
</organism>
<name>A0A6I2FAW1_9MICO</name>
<evidence type="ECO:0000259" key="1">
    <source>
        <dbReference type="PROSITE" id="PS51385"/>
    </source>
</evidence>
<dbReference type="Pfam" id="PF03853">
    <property type="entry name" value="YjeF_N"/>
    <property type="match status" value="1"/>
</dbReference>
<dbReference type="SUPFAM" id="SSF64153">
    <property type="entry name" value="YjeF N-terminal domain-like"/>
    <property type="match status" value="1"/>
</dbReference>
<dbReference type="GO" id="GO:0052856">
    <property type="term" value="F:NAD(P)HX epimerase activity"/>
    <property type="evidence" value="ECO:0007669"/>
    <property type="project" value="UniProtKB-EC"/>
</dbReference>
<dbReference type="PROSITE" id="PS51385">
    <property type="entry name" value="YJEF_N"/>
    <property type="match status" value="1"/>
</dbReference>
<comment type="caution">
    <text evidence="2">The sequence shown here is derived from an EMBL/GenBank/DDBJ whole genome shotgun (WGS) entry which is preliminary data.</text>
</comment>
<evidence type="ECO:0000313" key="2">
    <source>
        <dbReference type="EMBL" id="MRG61779.1"/>
    </source>
</evidence>